<name>A0AAV7HUY6_COTGL</name>
<gene>
    <name evidence="3" type="ORF">KQX54_005190</name>
</gene>
<dbReference type="EMBL" id="JAHXZJ010001864">
    <property type="protein sequence ID" value="KAH0549019.1"/>
    <property type="molecule type" value="Genomic_DNA"/>
</dbReference>
<keyword evidence="4" id="KW-1185">Reference proteome</keyword>
<sequence length="418" mass="45017">MTWWITGLLIASIVSIEARELVRPGARLIKNHQHGRLLLMRDRRNPIASYNPSRAMMLTGFYRPIRYSTGSQATGVFAQGNAVSGGYLAGTHSRNYLPRAPEPVAQPHVLSAEAEAEAAPEPEQQGTPVYGNQEDVGYPASQSDQELGSEPETQLKDEDERLPEAPFQEEEQEDEKVSKPVSVNPQGNKTKKTTVNVATDEEEDEEDDDDDTFKPYLPSKSNKGVPNLTNFFPMMFSFPRSAGKSGSSSGSGMITAIANSYSTGKSGIASSVATAYGGSPNGKMNKLAVLFFAAAVCVCVSAFPSSLPSGGYVRVVRAALPDPNPHYHIPHSQYRPHSYGGDYYSGYDNYDYGHGGYNQGYDGYNQGYGGYNQGYGGYGNNYYPYQNNGHSSSSNANSAAFNSPWGSGAFASANSASG</sequence>
<dbReference type="AlphaFoldDB" id="A0AAV7HUY6"/>
<comment type="caution">
    <text evidence="3">The sequence shown here is derived from an EMBL/GenBank/DDBJ whole genome shotgun (WGS) entry which is preliminary data.</text>
</comment>
<evidence type="ECO:0000313" key="3">
    <source>
        <dbReference type="EMBL" id="KAH0549019.1"/>
    </source>
</evidence>
<feature type="region of interest" description="Disordered" evidence="1">
    <location>
        <begin position="109"/>
        <end position="220"/>
    </location>
</feature>
<evidence type="ECO:0000256" key="1">
    <source>
        <dbReference type="SAM" id="MobiDB-lite"/>
    </source>
</evidence>
<reference evidence="3 4" key="1">
    <citation type="journal article" date="2021" name="J. Hered.">
        <title>A chromosome-level genome assembly of the parasitoid wasp, Cotesia glomerata (Hymenoptera: Braconidae).</title>
        <authorList>
            <person name="Pinto B.J."/>
            <person name="Weis J.J."/>
            <person name="Gamble T."/>
            <person name="Ode P.J."/>
            <person name="Paul R."/>
            <person name="Zaspel J.M."/>
        </authorList>
    </citation>
    <scope>NUCLEOTIDE SEQUENCE [LARGE SCALE GENOMIC DNA]</scope>
    <source>
        <strain evidence="3">CgM1</strain>
    </source>
</reference>
<feature type="compositionally biased region" description="Acidic residues" evidence="1">
    <location>
        <begin position="199"/>
        <end position="211"/>
    </location>
</feature>
<feature type="signal peptide" evidence="2">
    <location>
        <begin position="1"/>
        <end position="18"/>
    </location>
</feature>
<accession>A0AAV7HUY6</accession>
<organism evidence="3 4">
    <name type="scientific">Cotesia glomerata</name>
    <name type="common">Lepidopteran parasitic wasp</name>
    <name type="synonym">Apanteles glomeratus</name>
    <dbReference type="NCBI Taxonomy" id="32391"/>
    <lineage>
        <taxon>Eukaryota</taxon>
        <taxon>Metazoa</taxon>
        <taxon>Ecdysozoa</taxon>
        <taxon>Arthropoda</taxon>
        <taxon>Hexapoda</taxon>
        <taxon>Insecta</taxon>
        <taxon>Pterygota</taxon>
        <taxon>Neoptera</taxon>
        <taxon>Endopterygota</taxon>
        <taxon>Hymenoptera</taxon>
        <taxon>Apocrita</taxon>
        <taxon>Ichneumonoidea</taxon>
        <taxon>Braconidae</taxon>
        <taxon>Microgastrinae</taxon>
        <taxon>Cotesia</taxon>
    </lineage>
</organism>
<feature type="compositionally biased region" description="Basic and acidic residues" evidence="1">
    <location>
        <begin position="153"/>
        <end position="163"/>
    </location>
</feature>
<evidence type="ECO:0000256" key="2">
    <source>
        <dbReference type="SAM" id="SignalP"/>
    </source>
</evidence>
<protein>
    <submittedName>
        <fullName evidence="3">Uncharacterized protein</fullName>
    </submittedName>
</protein>
<evidence type="ECO:0000313" key="4">
    <source>
        <dbReference type="Proteomes" id="UP000826195"/>
    </source>
</evidence>
<feature type="chain" id="PRO_5043529576" evidence="2">
    <location>
        <begin position="19"/>
        <end position="418"/>
    </location>
</feature>
<dbReference type="Proteomes" id="UP000826195">
    <property type="component" value="Unassembled WGS sequence"/>
</dbReference>
<proteinExistence type="predicted"/>
<keyword evidence="2" id="KW-0732">Signal</keyword>